<evidence type="ECO:0000313" key="3">
    <source>
        <dbReference type="Proteomes" id="UP001153076"/>
    </source>
</evidence>
<dbReference type="EMBL" id="JAKOGI010000075">
    <property type="protein sequence ID" value="KAJ8445630.1"/>
    <property type="molecule type" value="Genomic_DNA"/>
</dbReference>
<evidence type="ECO:0000313" key="2">
    <source>
        <dbReference type="EMBL" id="KAJ8445630.1"/>
    </source>
</evidence>
<organism evidence="2 3">
    <name type="scientific">Carnegiea gigantea</name>
    <dbReference type="NCBI Taxonomy" id="171969"/>
    <lineage>
        <taxon>Eukaryota</taxon>
        <taxon>Viridiplantae</taxon>
        <taxon>Streptophyta</taxon>
        <taxon>Embryophyta</taxon>
        <taxon>Tracheophyta</taxon>
        <taxon>Spermatophyta</taxon>
        <taxon>Magnoliopsida</taxon>
        <taxon>eudicotyledons</taxon>
        <taxon>Gunneridae</taxon>
        <taxon>Pentapetalae</taxon>
        <taxon>Caryophyllales</taxon>
        <taxon>Cactineae</taxon>
        <taxon>Cactaceae</taxon>
        <taxon>Cactoideae</taxon>
        <taxon>Echinocereeae</taxon>
        <taxon>Carnegiea</taxon>
    </lineage>
</organism>
<comment type="caution">
    <text evidence="2">The sequence shown here is derived from an EMBL/GenBank/DDBJ whole genome shotgun (WGS) entry which is preliminary data.</text>
</comment>
<feature type="compositionally biased region" description="Acidic residues" evidence="1">
    <location>
        <begin position="49"/>
        <end position="63"/>
    </location>
</feature>
<proteinExistence type="predicted"/>
<sequence length="167" mass="18997">MFFKDDKNVVSKEVEQADDDSKGNEYEGGKSEGSDYEGGESEDSKQESMDEESSSEGLEDINLETDTQDKMVLGHQLVDEDGSGSKLVVNKMAKVFQKGRLWSKGRDRKVKLARGDIFICKEDLLKVVREYGVQEGYYYSTEEDHVTSFKEDLCSILLQEFCFSIPW</sequence>
<feature type="region of interest" description="Disordered" evidence="1">
    <location>
        <begin position="1"/>
        <end position="65"/>
    </location>
</feature>
<dbReference type="Proteomes" id="UP001153076">
    <property type="component" value="Unassembled WGS sequence"/>
</dbReference>
<dbReference type="AlphaFoldDB" id="A0A9Q1KME9"/>
<keyword evidence="3" id="KW-1185">Reference proteome</keyword>
<accession>A0A9Q1KME9</accession>
<protein>
    <submittedName>
        <fullName evidence="2">Uncharacterized protein</fullName>
    </submittedName>
</protein>
<name>A0A9Q1KME9_9CARY</name>
<gene>
    <name evidence="2" type="ORF">Cgig2_018571</name>
</gene>
<feature type="compositionally biased region" description="Basic and acidic residues" evidence="1">
    <location>
        <begin position="1"/>
        <end position="33"/>
    </location>
</feature>
<evidence type="ECO:0000256" key="1">
    <source>
        <dbReference type="SAM" id="MobiDB-lite"/>
    </source>
</evidence>
<reference evidence="2" key="1">
    <citation type="submission" date="2022-04" db="EMBL/GenBank/DDBJ databases">
        <title>Carnegiea gigantea Genome sequencing and assembly v2.</title>
        <authorList>
            <person name="Copetti D."/>
            <person name="Sanderson M.J."/>
            <person name="Burquez A."/>
            <person name="Wojciechowski M.F."/>
        </authorList>
    </citation>
    <scope>NUCLEOTIDE SEQUENCE</scope>
    <source>
        <strain evidence="2">SGP5-SGP5p</strain>
        <tissue evidence="2">Aerial part</tissue>
    </source>
</reference>